<dbReference type="InterPro" id="IPR001107">
    <property type="entry name" value="Band_7"/>
</dbReference>
<keyword evidence="4" id="KW-1133">Transmembrane helix</keyword>
<gene>
    <name evidence="6" type="ORF">GRAN_0826</name>
</gene>
<dbReference type="FunFam" id="3.30.479.30:FF:000004">
    <property type="entry name" value="Putative membrane protease family, stomatin"/>
    <property type="match status" value="1"/>
</dbReference>
<protein>
    <recommendedName>
        <fullName evidence="5">Band 7 domain-containing protein</fullName>
    </recommendedName>
</protein>
<feature type="transmembrane region" description="Helical" evidence="4">
    <location>
        <begin position="6"/>
        <end position="24"/>
    </location>
</feature>
<keyword evidence="4" id="KW-0472">Membrane</keyword>
<dbReference type="PRINTS" id="PR00721">
    <property type="entry name" value="STOMATIN"/>
</dbReference>
<evidence type="ECO:0000256" key="2">
    <source>
        <dbReference type="ARBA" id="ARBA00008164"/>
    </source>
</evidence>
<name>A0A4Q0T767_9BACT</name>
<evidence type="ECO:0000256" key="3">
    <source>
        <dbReference type="SAM" id="MobiDB-lite"/>
    </source>
</evidence>
<feature type="region of interest" description="Disordered" evidence="3">
    <location>
        <begin position="260"/>
        <end position="296"/>
    </location>
</feature>
<evidence type="ECO:0000256" key="4">
    <source>
        <dbReference type="SAM" id="Phobius"/>
    </source>
</evidence>
<keyword evidence="7" id="KW-1185">Reference proteome</keyword>
<dbReference type="InterPro" id="IPR001972">
    <property type="entry name" value="Stomatin_HflK_fam"/>
</dbReference>
<evidence type="ECO:0000313" key="7">
    <source>
        <dbReference type="Proteomes" id="UP000289437"/>
    </source>
</evidence>
<keyword evidence="4" id="KW-0812">Transmembrane</keyword>
<dbReference type="PANTHER" id="PTHR10264:SF19">
    <property type="entry name" value="AT06885P-RELATED"/>
    <property type="match status" value="1"/>
</dbReference>
<sequence>MLPFPLLIVVAIVVLYVINSIKILKEYERGVVFRLGRVRSDATGPGVVLVFRPIDQIVRVSLRQEAMEVPSQDVITRDNVTLKVNAVITLRVIDPVRAVIEVSNYVYQTSQFAQTTLRSVLGEVDLDELLAHREQLNQRIQTIIDGHTAPFGVKVVSVEVKQVDMPESMLRAMAKQAEAERERRSKIIHAEGEYNAAGKLVEAAALMATQPMTLQLRYLQTLTEIGVEKNTTIVFPLPMELMNLLNRTFAGTASGVAGPVKTTPETAPVVPGARFTGSDAAATREMEDLSDEPSAQ</sequence>
<dbReference type="EMBL" id="RDSM01000001">
    <property type="protein sequence ID" value="RXH57516.1"/>
    <property type="molecule type" value="Genomic_DNA"/>
</dbReference>
<evidence type="ECO:0000256" key="1">
    <source>
        <dbReference type="ARBA" id="ARBA00004167"/>
    </source>
</evidence>
<dbReference type="CDD" id="cd08826">
    <property type="entry name" value="SPFH_eoslipins_u1"/>
    <property type="match status" value="1"/>
</dbReference>
<comment type="similarity">
    <text evidence="2">Belongs to the band 7/mec-2 family.</text>
</comment>
<dbReference type="GO" id="GO:0005886">
    <property type="term" value="C:plasma membrane"/>
    <property type="evidence" value="ECO:0007669"/>
    <property type="project" value="InterPro"/>
</dbReference>
<dbReference type="Gene3D" id="6.10.250.2090">
    <property type="match status" value="1"/>
</dbReference>
<dbReference type="OrthoDB" id="9809197at2"/>
<dbReference type="SMART" id="SM00244">
    <property type="entry name" value="PHB"/>
    <property type="match status" value="1"/>
</dbReference>
<reference evidence="6 7" key="1">
    <citation type="submission" date="2018-11" db="EMBL/GenBank/DDBJ databases">
        <authorList>
            <person name="Mardanov A.V."/>
            <person name="Ravin N.V."/>
            <person name="Dedysh S.N."/>
        </authorList>
    </citation>
    <scope>NUCLEOTIDE SEQUENCE [LARGE SCALE GENOMIC DNA]</scope>
    <source>
        <strain evidence="6 7">AF10</strain>
    </source>
</reference>
<comment type="caution">
    <text evidence="6">The sequence shown here is derived from an EMBL/GenBank/DDBJ whole genome shotgun (WGS) entry which is preliminary data.</text>
</comment>
<evidence type="ECO:0000313" key="6">
    <source>
        <dbReference type="EMBL" id="RXH57516.1"/>
    </source>
</evidence>
<dbReference type="Gene3D" id="3.30.479.30">
    <property type="entry name" value="Band 7 domain"/>
    <property type="match status" value="1"/>
</dbReference>
<dbReference type="RefSeq" id="WP_128911676.1">
    <property type="nucleotide sequence ID" value="NZ_RDSM01000001.1"/>
</dbReference>
<feature type="domain" description="Band 7" evidence="5">
    <location>
        <begin position="19"/>
        <end position="177"/>
    </location>
</feature>
<reference evidence="7" key="2">
    <citation type="submission" date="2019-02" db="EMBL/GenBank/DDBJ databases">
        <title>Granulicella sibirica sp. nov., a psychrotolerant acidobacterium isolated from an organic soil layer in forested tundra, West Siberia.</title>
        <authorList>
            <person name="Oshkin I.Y."/>
            <person name="Kulichevskaya I.S."/>
            <person name="Rijpstra W.I.C."/>
            <person name="Sinninghe Damste J.S."/>
            <person name="Rakitin A.L."/>
            <person name="Ravin N.V."/>
            <person name="Dedysh S.N."/>
        </authorList>
    </citation>
    <scope>NUCLEOTIDE SEQUENCE [LARGE SCALE GENOMIC DNA]</scope>
    <source>
        <strain evidence="7">AF10</strain>
    </source>
</reference>
<dbReference type="GO" id="GO:0098552">
    <property type="term" value="C:side of membrane"/>
    <property type="evidence" value="ECO:0007669"/>
    <property type="project" value="UniProtKB-ARBA"/>
</dbReference>
<dbReference type="Pfam" id="PF01145">
    <property type="entry name" value="Band_7"/>
    <property type="match status" value="1"/>
</dbReference>
<dbReference type="InterPro" id="IPR043202">
    <property type="entry name" value="Band-7_stomatin-like"/>
</dbReference>
<organism evidence="6 7">
    <name type="scientific">Granulicella sibirica</name>
    <dbReference type="NCBI Taxonomy" id="2479048"/>
    <lineage>
        <taxon>Bacteria</taxon>
        <taxon>Pseudomonadati</taxon>
        <taxon>Acidobacteriota</taxon>
        <taxon>Terriglobia</taxon>
        <taxon>Terriglobales</taxon>
        <taxon>Acidobacteriaceae</taxon>
        <taxon>Granulicella</taxon>
    </lineage>
</organism>
<dbReference type="SUPFAM" id="SSF117892">
    <property type="entry name" value="Band 7/SPFH domain"/>
    <property type="match status" value="1"/>
</dbReference>
<proteinExistence type="inferred from homology"/>
<comment type="subcellular location">
    <subcellularLocation>
        <location evidence="1">Membrane</location>
        <topology evidence="1">Single-pass membrane protein</topology>
    </subcellularLocation>
</comment>
<dbReference type="InterPro" id="IPR036013">
    <property type="entry name" value="Band_7/SPFH_dom_sf"/>
</dbReference>
<evidence type="ECO:0000259" key="5">
    <source>
        <dbReference type="SMART" id="SM00244"/>
    </source>
</evidence>
<dbReference type="AlphaFoldDB" id="A0A4Q0T767"/>
<dbReference type="PANTHER" id="PTHR10264">
    <property type="entry name" value="BAND 7 PROTEIN-RELATED"/>
    <property type="match status" value="1"/>
</dbReference>
<dbReference type="Proteomes" id="UP000289437">
    <property type="component" value="Unassembled WGS sequence"/>
</dbReference>
<accession>A0A4Q0T767</accession>